<dbReference type="GeneTree" id="ENSGT00940000158087"/>
<dbReference type="GO" id="GO:0006979">
    <property type="term" value="P:response to oxidative stress"/>
    <property type="evidence" value="ECO:0007669"/>
    <property type="project" value="TreeGrafter"/>
</dbReference>
<protein>
    <recommendedName>
        <fullName evidence="7">MTOR-associated protein MEAK7</fullName>
    </recommendedName>
    <alternativeName>
        <fullName evidence="9">TBC/LysM-associated domain-containing protein 1</fullName>
    </alternativeName>
    <alternativeName>
        <fullName evidence="8">TLD domain-containing protein 1</fullName>
    </alternativeName>
</protein>
<reference evidence="11" key="3">
    <citation type="submission" date="2025-09" db="UniProtKB">
        <authorList>
            <consortium name="Ensembl"/>
        </authorList>
    </citation>
    <scope>IDENTIFICATION</scope>
    <source>
        <strain evidence="11">Guanapo</strain>
    </source>
</reference>
<evidence type="ECO:0000313" key="12">
    <source>
        <dbReference type="Proteomes" id="UP000242638"/>
    </source>
</evidence>
<evidence type="ECO:0000259" key="10">
    <source>
        <dbReference type="PROSITE" id="PS51886"/>
    </source>
</evidence>
<dbReference type="SMART" id="SM00584">
    <property type="entry name" value="TLDc"/>
    <property type="match status" value="1"/>
</dbReference>
<evidence type="ECO:0000256" key="2">
    <source>
        <dbReference type="ARBA" id="ARBA00004371"/>
    </source>
</evidence>
<dbReference type="GO" id="GO:0031929">
    <property type="term" value="P:TOR signaling"/>
    <property type="evidence" value="ECO:0007669"/>
    <property type="project" value="TreeGrafter"/>
</dbReference>
<keyword evidence="5" id="KW-0472">Membrane</keyword>
<organism evidence="11 12">
    <name type="scientific">Poecilia reticulata</name>
    <name type="common">Guppy</name>
    <name type="synonym">Acanthophacelus reticulatus</name>
    <dbReference type="NCBI Taxonomy" id="8081"/>
    <lineage>
        <taxon>Eukaryota</taxon>
        <taxon>Metazoa</taxon>
        <taxon>Chordata</taxon>
        <taxon>Craniata</taxon>
        <taxon>Vertebrata</taxon>
        <taxon>Euteleostomi</taxon>
        <taxon>Actinopterygii</taxon>
        <taxon>Neopterygii</taxon>
        <taxon>Teleostei</taxon>
        <taxon>Neoteleostei</taxon>
        <taxon>Acanthomorphata</taxon>
        <taxon>Ovalentaria</taxon>
        <taxon>Atherinomorphae</taxon>
        <taxon>Cyprinodontiformes</taxon>
        <taxon>Poeciliidae</taxon>
        <taxon>Poeciliinae</taxon>
        <taxon>Poecilia</taxon>
    </lineage>
</organism>
<proteinExistence type="predicted"/>
<evidence type="ECO:0000256" key="6">
    <source>
        <dbReference type="ARBA" id="ARBA00023228"/>
    </source>
</evidence>
<keyword evidence="12" id="KW-1185">Reference proteome</keyword>
<keyword evidence="6" id="KW-0458">Lysosome</keyword>
<feature type="domain" description="TLDc" evidence="10">
    <location>
        <begin position="16"/>
        <end position="191"/>
    </location>
</feature>
<evidence type="ECO:0000256" key="7">
    <source>
        <dbReference type="ARBA" id="ARBA00039594"/>
    </source>
</evidence>
<dbReference type="Bgee" id="ENSPREG00000000709">
    <property type="expression patterns" value="Expressed in caudal fin and 1 other cell type or tissue"/>
</dbReference>
<dbReference type="InterPro" id="IPR006571">
    <property type="entry name" value="TLDc_dom"/>
</dbReference>
<dbReference type="Proteomes" id="UP000242638">
    <property type="component" value="Unassembled WGS sequence"/>
</dbReference>
<comment type="subcellular location">
    <subcellularLocation>
        <location evidence="3">Cytoplasm</location>
    </subcellularLocation>
    <subcellularLocation>
        <location evidence="2">Lysosome</location>
    </subcellularLocation>
    <subcellularLocation>
        <location evidence="1">Membrane</location>
    </subcellularLocation>
</comment>
<reference evidence="11" key="2">
    <citation type="submission" date="2025-08" db="UniProtKB">
        <authorList>
            <consortium name="Ensembl"/>
        </authorList>
    </citation>
    <scope>IDENTIFICATION</scope>
    <source>
        <strain evidence="11">Guanapo</strain>
    </source>
</reference>
<dbReference type="PANTHER" id="PTHR23354">
    <property type="entry name" value="NUCLEOLAR PROTEIN 7/ESTROGEN RECEPTOR COACTIVATOR-RELATED"/>
    <property type="match status" value="1"/>
</dbReference>
<evidence type="ECO:0000256" key="3">
    <source>
        <dbReference type="ARBA" id="ARBA00004496"/>
    </source>
</evidence>
<dbReference type="OMA" id="FFICEEY"/>
<evidence type="ECO:0000256" key="5">
    <source>
        <dbReference type="ARBA" id="ARBA00023136"/>
    </source>
</evidence>
<evidence type="ECO:0000256" key="9">
    <source>
        <dbReference type="ARBA" id="ARBA00042134"/>
    </source>
</evidence>
<dbReference type="Pfam" id="PF07534">
    <property type="entry name" value="TLD"/>
    <property type="match status" value="1"/>
</dbReference>
<dbReference type="Ensembl" id="ENSPRET00000001001.1">
    <property type="protein sequence ID" value="ENSPREP00000000962.1"/>
    <property type="gene ID" value="ENSPREG00000000709.1"/>
</dbReference>
<evidence type="ECO:0000256" key="1">
    <source>
        <dbReference type="ARBA" id="ARBA00004370"/>
    </source>
</evidence>
<sequence length="194" mass="21851">MQVMNEHQMKSRPSMTFDPRHLVTRKQPVLSAHLIAPWRLVFSTQLHGESFTKMAAALQHHGPTLLLLRDSRGHVFGGFASTAWEHKPQFQGRRPAGCFLFSVFPTLRVYTATGYNKHFMAWGGHAAGRHGNVSSSPQGMGGQHDYFGLWLDSDFGRGHSRARPKCTTYGNPQLSADEDFVLDAVEVWAWFKLD</sequence>
<dbReference type="PANTHER" id="PTHR23354:SF131">
    <property type="entry name" value="MTOR-ASSOCIATED PROTEIN MEAK7"/>
    <property type="match status" value="1"/>
</dbReference>
<accession>A0A3P9MUE1</accession>
<dbReference type="GO" id="GO:0005764">
    <property type="term" value="C:lysosome"/>
    <property type="evidence" value="ECO:0007669"/>
    <property type="project" value="UniProtKB-SubCell"/>
</dbReference>
<dbReference type="GO" id="GO:0016020">
    <property type="term" value="C:membrane"/>
    <property type="evidence" value="ECO:0007669"/>
    <property type="project" value="UniProtKB-SubCell"/>
</dbReference>
<evidence type="ECO:0000256" key="8">
    <source>
        <dbReference type="ARBA" id="ARBA00041780"/>
    </source>
</evidence>
<evidence type="ECO:0000256" key="4">
    <source>
        <dbReference type="ARBA" id="ARBA00022490"/>
    </source>
</evidence>
<evidence type="ECO:0000313" key="11">
    <source>
        <dbReference type="Ensembl" id="ENSPREP00000000962.1"/>
    </source>
</evidence>
<keyword evidence="4" id="KW-0963">Cytoplasm</keyword>
<dbReference type="PROSITE" id="PS51886">
    <property type="entry name" value="TLDC"/>
    <property type="match status" value="1"/>
</dbReference>
<dbReference type="AlphaFoldDB" id="A0A3P9MUE1"/>
<name>A0A3P9MUE1_POERE</name>
<reference evidence="12" key="1">
    <citation type="submission" date="2013-11" db="EMBL/GenBank/DDBJ databases">
        <title>The genomic landscape of the Guanapo guppy.</title>
        <authorList>
            <person name="Kuenstner A."/>
            <person name="Dreyer C."/>
        </authorList>
    </citation>
    <scope>NUCLEOTIDE SEQUENCE</scope>
    <source>
        <strain evidence="12">Guanapo</strain>
    </source>
</reference>
<dbReference type="GO" id="GO:0005634">
    <property type="term" value="C:nucleus"/>
    <property type="evidence" value="ECO:0007669"/>
    <property type="project" value="TreeGrafter"/>
</dbReference>